<feature type="compositionally biased region" description="Polar residues" evidence="1">
    <location>
        <begin position="506"/>
        <end position="518"/>
    </location>
</feature>
<feature type="compositionally biased region" description="Low complexity" evidence="1">
    <location>
        <begin position="582"/>
        <end position="595"/>
    </location>
</feature>
<feature type="compositionally biased region" description="Basic and acidic residues" evidence="1">
    <location>
        <begin position="734"/>
        <end position="768"/>
    </location>
</feature>
<feature type="compositionally biased region" description="Basic and acidic residues" evidence="1">
    <location>
        <begin position="597"/>
        <end position="607"/>
    </location>
</feature>
<dbReference type="STRING" id="35722.A0A0B7NCS0"/>
<feature type="compositionally biased region" description="Basic and acidic residues" evidence="1">
    <location>
        <begin position="633"/>
        <end position="666"/>
    </location>
</feature>
<keyword evidence="3" id="KW-1185">Reference proteome</keyword>
<evidence type="ECO:0000256" key="1">
    <source>
        <dbReference type="SAM" id="MobiDB-lite"/>
    </source>
</evidence>
<evidence type="ECO:0000313" key="3">
    <source>
        <dbReference type="Proteomes" id="UP000054107"/>
    </source>
</evidence>
<feature type="compositionally biased region" description="Low complexity" evidence="1">
    <location>
        <begin position="24"/>
        <end position="84"/>
    </location>
</feature>
<evidence type="ECO:0000313" key="2">
    <source>
        <dbReference type="EMBL" id="CEP12804.1"/>
    </source>
</evidence>
<feature type="region of interest" description="Disordered" evidence="1">
    <location>
        <begin position="213"/>
        <end position="377"/>
    </location>
</feature>
<feature type="compositionally biased region" description="Basic and acidic residues" evidence="1">
    <location>
        <begin position="88"/>
        <end position="97"/>
    </location>
</feature>
<organism evidence="2 3">
    <name type="scientific">Parasitella parasitica</name>
    <dbReference type="NCBI Taxonomy" id="35722"/>
    <lineage>
        <taxon>Eukaryota</taxon>
        <taxon>Fungi</taxon>
        <taxon>Fungi incertae sedis</taxon>
        <taxon>Mucoromycota</taxon>
        <taxon>Mucoromycotina</taxon>
        <taxon>Mucoromycetes</taxon>
        <taxon>Mucorales</taxon>
        <taxon>Mucorineae</taxon>
        <taxon>Mucoraceae</taxon>
        <taxon>Parasitella</taxon>
    </lineage>
</organism>
<proteinExistence type="predicted"/>
<feature type="compositionally biased region" description="Polar residues" evidence="1">
    <location>
        <begin position="463"/>
        <end position="480"/>
    </location>
</feature>
<feature type="region of interest" description="Disordered" evidence="1">
    <location>
        <begin position="1"/>
        <end position="101"/>
    </location>
</feature>
<gene>
    <name evidence="2" type="primary">PARPA_06792.1 scaffold 23853</name>
</gene>
<feature type="compositionally biased region" description="Low complexity" evidence="1">
    <location>
        <begin position="823"/>
        <end position="841"/>
    </location>
</feature>
<feature type="compositionally biased region" description="Low complexity" evidence="1">
    <location>
        <begin position="615"/>
        <end position="629"/>
    </location>
</feature>
<feature type="compositionally biased region" description="Low complexity" evidence="1">
    <location>
        <begin position="330"/>
        <end position="351"/>
    </location>
</feature>
<feature type="region of interest" description="Disordered" evidence="1">
    <location>
        <begin position="463"/>
        <end position="880"/>
    </location>
</feature>
<feature type="compositionally biased region" description="Low complexity" evidence="1">
    <location>
        <begin position="273"/>
        <end position="304"/>
    </location>
</feature>
<name>A0A0B7NCS0_9FUNG</name>
<reference evidence="2 3" key="1">
    <citation type="submission" date="2014-09" db="EMBL/GenBank/DDBJ databases">
        <authorList>
            <person name="Ellenberger Sabrina"/>
        </authorList>
    </citation>
    <scope>NUCLEOTIDE SEQUENCE [LARGE SCALE GENOMIC DNA]</scope>
    <source>
        <strain evidence="2 3">CBS 412.66</strain>
    </source>
</reference>
<dbReference type="EMBL" id="LN728377">
    <property type="protein sequence ID" value="CEP12804.1"/>
    <property type="molecule type" value="Genomic_DNA"/>
</dbReference>
<dbReference type="Proteomes" id="UP000054107">
    <property type="component" value="Unassembled WGS sequence"/>
</dbReference>
<dbReference type="AlphaFoldDB" id="A0A0B7NCS0"/>
<feature type="compositionally biased region" description="Polar residues" evidence="1">
    <location>
        <begin position="795"/>
        <end position="814"/>
    </location>
</feature>
<feature type="compositionally biased region" description="Basic and acidic residues" evidence="1">
    <location>
        <begin position="775"/>
        <end position="784"/>
    </location>
</feature>
<feature type="compositionally biased region" description="Basic and acidic residues" evidence="1">
    <location>
        <begin position="1"/>
        <end position="13"/>
    </location>
</feature>
<feature type="compositionally biased region" description="Low complexity" evidence="1">
    <location>
        <begin position="496"/>
        <end position="505"/>
    </location>
</feature>
<feature type="compositionally biased region" description="Basic and acidic residues" evidence="1">
    <location>
        <begin position="522"/>
        <end position="533"/>
    </location>
</feature>
<accession>A0A0B7NCS0</accession>
<sequence>MATKEDRYPKEYKSFPNDKAISRSPGNNSNSNYSNSSSSGKYSQQQQPKQQQQQPKPQQQQPKQQQQQPKQQQQQSLQLPQQQSKQHHYGDFRDKLKNTISQHMRGFRASNVITYQRFRDKTTWQRPGELAEQVACDEDEQFTADPKEAWPIMKDMNVDVPAKELTRQHRVTDRNWTVPASKKKFKQPEPVYPQSTGVKLRKIEDIMNDYSKKATPQATSPALSLPSKVAKPTPPNANSIPRVAEKSQRPLQAIPDKIKGVLQNLKDTRRKPAATTASSAAAATAAASAAVPAKNQSSKSSSNSTVRKVPSWKTSAISPQDPKPKPKARPVPALKAPGTKASATKAAAIKAPYPPTRPRVASKAIPMEKEPQFDNDSIPDLIEARKYILGHDEAEFRNITSLQEMPEDNMGKKRPELYIHLQPTPNANHMPKSLEQHTASALVNNSNIKQEKALAAAALSASNKKTQANSSTQFKSTTASLPLDAPLKSVGKTNSKKQSQSDQSQAPTRTSTPATKSKNLAKAKEETESREETATYATPKSNDKQVCPSSVSADFLRSTKIPKRSNSLNKSSHDAELEEGETISPSPSPIRTSSRASHADVDSRDRPSAPSNARKAASTTVPATAASAKPNKRREEERAALERERDRDRYRDDSSSATTNRRERVDRRRSRSRSRSPVSKPQRSESRNRRSPAPPASRRQTSAESSHRRRSPPPARSEREPALDSVAANSSSTRRPEREPIRPEREARPENIDGGRSEKADKLEQPHREPKRKSFHDSTVDDKTPGSQPPAKRLATSNTNKDGKSLANNTNSTTVEKDKNYTSNSNPPASLSSSSLSSSSNQVKKPAPNAASTPKSVATPNTATSTTSSSSSASTLTSTTLAGGVPASDKALSATAPNAETPEQYKIFTIMFKQLAHANKRRGDKEKDPLIQIVDHFHALCDYILNFYYVDKANANIPFKQASVAWKSLFPFCDSLLLKLQTHRQDELHGLCVRLIALIRYYIYSRMENATRPLLTKYLSGASEDGNITDRKCIEMTDGLLREHEKAERCYKESEKHMTFGKVASQFPATFKDVCVEGNILAGITLGGEAGVSVAPMFPFTPYSPLHHAAIVSKCILSEYVAKNNLSYCPITKPEEFMKNYRCGIFHSANIKIHNICMDKLTPQQLALVATQER</sequence>
<feature type="compositionally biased region" description="Low complexity" evidence="1">
    <location>
        <begin position="862"/>
        <end position="880"/>
    </location>
</feature>
<feature type="compositionally biased region" description="Polar residues" evidence="1">
    <location>
        <begin position="850"/>
        <end position="861"/>
    </location>
</feature>
<protein>
    <submittedName>
        <fullName evidence="2">Uncharacterized protein</fullName>
    </submittedName>
</protein>
<dbReference type="OrthoDB" id="2275777at2759"/>